<dbReference type="GO" id="GO:0007165">
    <property type="term" value="P:signal transduction"/>
    <property type="evidence" value="ECO:0007669"/>
    <property type="project" value="InterPro"/>
</dbReference>
<comment type="caution">
    <text evidence="4">The sequence shown here is derived from an EMBL/GenBank/DDBJ whole genome shotgun (WGS) entry which is preliminary data.</text>
</comment>
<dbReference type="Gene3D" id="1.25.10.10">
    <property type="entry name" value="Leucine-rich Repeat Variant"/>
    <property type="match status" value="1"/>
</dbReference>
<dbReference type="InterPro" id="IPR000157">
    <property type="entry name" value="TIR_dom"/>
</dbReference>
<dbReference type="EMBL" id="JAWDGP010008107">
    <property type="protein sequence ID" value="KAK3690731.1"/>
    <property type="molecule type" value="Genomic_DNA"/>
</dbReference>
<gene>
    <name evidence="4" type="ORF">RRG08_061171</name>
</gene>
<evidence type="ECO:0000256" key="1">
    <source>
        <dbReference type="SAM" id="MobiDB-lite"/>
    </source>
</evidence>
<dbReference type="SUPFAM" id="SSF52200">
    <property type="entry name" value="Toll/Interleukin receptor TIR domain"/>
    <property type="match status" value="1"/>
</dbReference>
<name>A0AAE1CEP6_9GAST</name>
<feature type="compositionally biased region" description="Low complexity" evidence="1">
    <location>
        <begin position="529"/>
        <end position="538"/>
    </location>
</feature>
<dbReference type="PANTHER" id="PTHR46270">
    <property type="entry name" value="ARMADILLO-TYPE FOLD-RELATED"/>
    <property type="match status" value="1"/>
</dbReference>
<feature type="region of interest" description="Disordered" evidence="1">
    <location>
        <begin position="307"/>
        <end position="334"/>
    </location>
</feature>
<dbReference type="AlphaFoldDB" id="A0AAE1CEP6"/>
<keyword evidence="5" id="KW-1185">Reference proteome</keyword>
<dbReference type="InterPro" id="IPR016024">
    <property type="entry name" value="ARM-type_fold"/>
</dbReference>
<reference evidence="4" key="1">
    <citation type="journal article" date="2023" name="G3 (Bethesda)">
        <title>A reference genome for the long-term kleptoplast-retaining sea slug Elysia crispata morphotype clarki.</title>
        <authorList>
            <person name="Eastman K.E."/>
            <person name="Pendleton A.L."/>
            <person name="Shaikh M.A."/>
            <person name="Suttiyut T."/>
            <person name="Ogas R."/>
            <person name="Tomko P."/>
            <person name="Gavelis G."/>
            <person name="Widhalm J.R."/>
            <person name="Wisecaver J.H."/>
        </authorList>
    </citation>
    <scope>NUCLEOTIDE SEQUENCE</scope>
    <source>
        <strain evidence="4">ECLA1</strain>
    </source>
</reference>
<keyword evidence="2" id="KW-1133">Transmembrane helix</keyword>
<accession>A0AAE1CEP6</accession>
<dbReference type="InterPro" id="IPR035897">
    <property type="entry name" value="Toll_tir_struct_dom_sf"/>
</dbReference>
<evidence type="ECO:0000313" key="4">
    <source>
        <dbReference type="EMBL" id="KAK3690731.1"/>
    </source>
</evidence>
<evidence type="ECO:0000313" key="5">
    <source>
        <dbReference type="Proteomes" id="UP001283361"/>
    </source>
</evidence>
<feature type="domain" description="TIR" evidence="3">
    <location>
        <begin position="372"/>
        <end position="489"/>
    </location>
</feature>
<organism evidence="4 5">
    <name type="scientific">Elysia crispata</name>
    <name type="common">lettuce slug</name>
    <dbReference type="NCBI Taxonomy" id="231223"/>
    <lineage>
        <taxon>Eukaryota</taxon>
        <taxon>Metazoa</taxon>
        <taxon>Spiralia</taxon>
        <taxon>Lophotrochozoa</taxon>
        <taxon>Mollusca</taxon>
        <taxon>Gastropoda</taxon>
        <taxon>Heterobranchia</taxon>
        <taxon>Euthyneura</taxon>
        <taxon>Panpulmonata</taxon>
        <taxon>Sacoglossa</taxon>
        <taxon>Placobranchoidea</taxon>
        <taxon>Plakobranchidae</taxon>
        <taxon>Elysia</taxon>
    </lineage>
</organism>
<dbReference type="PANTHER" id="PTHR46270:SF2">
    <property type="entry name" value="TIR DOMAIN-CONTAINING PROTEIN"/>
    <property type="match status" value="1"/>
</dbReference>
<dbReference type="Pfam" id="PF13676">
    <property type="entry name" value="TIR_2"/>
    <property type="match status" value="1"/>
</dbReference>
<dbReference type="SUPFAM" id="SSF48371">
    <property type="entry name" value="ARM repeat"/>
    <property type="match status" value="1"/>
</dbReference>
<protein>
    <recommendedName>
        <fullName evidence="3">TIR domain-containing protein</fullName>
    </recommendedName>
</protein>
<feature type="region of interest" description="Disordered" evidence="1">
    <location>
        <begin position="499"/>
        <end position="544"/>
    </location>
</feature>
<keyword evidence="2" id="KW-0812">Transmembrane</keyword>
<evidence type="ECO:0000259" key="3">
    <source>
        <dbReference type="Pfam" id="PF13676"/>
    </source>
</evidence>
<dbReference type="InterPro" id="IPR011989">
    <property type="entry name" value="ARM-like"/>
</dbReference>
<feature type="compositionally biased region" description="Low complexity" evidence="1">
    <location>
        <begin position="307"/>
        <end position="324"/>
    </location>
</feature>
<feature type="compositionally biased region" description="Polar residues" evidence="1">
    <location>
        <begin position="518"/>
        <end position="528"/>
    </location>
</feature>
<feature type="transmembrane region" description="Helical" evidence="2">
    <location>
        <begin position="86"/>
        <end position="108"/>
    </location>
</feature>
<dbReference type="Gene3D" id="3.40.50.10140">
    <property type="entry name" value="Toll/interleukin-1 receptor homology (TIR) domain"/>
    <property type="match status" value="1"/>
</dbReference>
<evidence type="ECO:0000256" key="2">
    <source>
        <dbReference type="SAM" id="Phobius"/>
    </source>
</evidence>
<feature type="transmembrane region" description="Helical" evidence="2">
    <location>
        <begin position="114"/>
        <end position="131"/>
    </location>
</feature>
<proteinExistence type="predicted"/>
<sequence>MLQVIEDFTSLLTMLQVIEDFTSLLTMLQVIEDFTSLLTMLQVIEDFTSLLTMLQVIEDFTSLLTMLQVIEDFTSLLTMLQVIEDFTFLLTMLQLIGAACMFFLLHLAVTASGLMLYSVIWLSPFYLDLSISSTTSAFQFRLQLGFNAGSWERERKGRHGDTQTGAVVMPLISANDEFLKSISMLTLAYIVEEEENAKLIDETNTIKNIATWIHKALESKQKRRYRGFTPWELTQGLAKLAVNDSNKAKILEEGVLGDLTAMLRHNDPKEQATAAECIWTLAFDKNVRQAILEFKDLVPALEDLAASTAAPSSSSSTPGAAAAAEDSTNSQPSLTSLVRKNVQGALWLIKGDNDPTNNVGRSQTGQSTKNHIFISYSWNEKELVKMIHSSLVAEGYQTWIDWERMEGSTLEAMAQAVENSAVVLVCMSERYKQSPNCRTEAEYMFQLRKDYIPLMCQKRYRPDGWLGAILGAKLFFDFSGKYPFEKPLQGLLKELRGRGKAAHPASMQSKGSVDEVDSSPSANHHPITSSSGSASHSSPLTPNDRNAVAEYVSMDHHHVETWLVSQGLQRLTSAFSQVDGQLIWQLKKMRDTAPEYFHSSLERQFGMTLIDILRFNAALDSLH</sequence>
<dbReference type="Proteomes" id="UP001283361">
    <property type="component" value="Unassembled WGS sequence"/>
</dbReference>
<keyword evidence="2" id="KW-0472">Membrane</keyword>